<evidence type="ECO:0000313" key="2">
    <source>
        <dbReference type="EMBL" id="TCD55080.1"/>
    </source>
</evidence>
<feature type="transmembrane region" description="Helical" evidence="1">
    <location>
        <begin position="135"/>
        <end position="155"/>
    </location>
</feature>
<reference evidence="2 3" key="1">
    <citation type="submission" date="2018-12" db="EMBL/GenBank/DDBJ databases">
        <title>Alloscrdovia theropitheci sp. nov: a novel taxon from the feces of the bleeding-herat monkey (Theropithecus geleda).</title>
        <authorList>
            <person name="Modesto M."/>
        </authorList>
    </citation>
    <scope>NUCLEOTIDE SEQUENCE [LARGE SCALE GENOMIC DNA]</scope>
    <source>
        <strain evidence="2 3">GLDI4/2</strain>
    </source>
</reference>
<gene>
    <name evidence="2" type="ORF">EJ419_00310</name>
</gene>
<accession>A0A4R0QYY7</accession>
<comment type="caution">
    <text evidence="2">The sequence shown here is derived from an EMBL/GenBank/DDBJ whole genome shotgun (WGS) entry which is preliminary data.</text>
</comment>
<evidence type="ECO:0000313" key="3">
    <source>
        <dbReference type="Proteomes" id="UP000291289"/>
    </source>
</evidence>
<feature type="transmembrane region" description="Helical" evidence="1">
    <location>
        <begin position="51"/>
        <end position="69"/>
    </location>
</feature>
<keyword evidence="1" id="KW-0812">Transmembrane</keyword>
<keyword evidence="1" id="KW-0472">Membrane</keyword>
<evidence type="ECO:0000256" key="1">
    <source>
        <dbReference type="SAM" id="Phobius"/>
    </source>
</evidence>
<protein>
    <submittedName>
        <fullName evidence="2">Uncharacterized protein</fullName>
    </submittedName>
</protein>
<dbReference type="AlphaFoldDB" id="A0A4R0QYY7"/>
<organism evidence="2 3">
    <name type="scientific">Alloscardovia theropitheci</name>
    <dbReference type="NCBI Taxonomy" id="2496842"/>
    <lineage>
        <taxon>Bacteria</taxon>
        <taxon>Bacillati</taxon>
        <taxon>Actinomycetota</taxon>
        <taxon>Actinomycetes</taxon>
        <taxon>Bifidobacteriales</taxon>
        <taxon>Bifidobacteriaceae</taxon>
        <taxon>Alloscardovia</taxon>
    </lineage>
</organism>
<proteinExistence type="predicted"/>
<dbReference type="Proteomes" id="UP000291289">
    <property type="component" value="Unassembled WGS sequence"/>
</dbReference>
<dbReference type="RefSeq" id="WP_131282930.1">
    <property type="nucleotide sequence ID" value="NZ_RXLP01000001.1"/>
</dbReference>
<keyword evidence="3" id="KW-1185">Reference proteome</keyword>
<feature type="transmembrane region" description="Helical" evidence="1">
    <location>
        <begin position="90"/>
        <end position="115"/>
    </location>
</feature>
<keyword evidence="1" id="KW-1133">Transmembrane helix</keyword>
<name>A0A4R0QYY7_9BIFI</name>
<sequence>MRQLIVLNFDRYSEQERQEFRMALLSASPLELLHESDYAEFREMVNTGKNWSFVSIFVSLMVILFLTAISLEDQRSIREIAIASEASRWFYIKLSISTIVPYMSSLIFGVISGFLCGLDHIPFTMLNNPIQHDYGIQWLWPLTALLCVPIVLWVLERKKDGNK</sequence>
<dbReference type="EMBL" id="RXLP01000001">
    <property type="protein sequence ID" value="TCD55080.1"/>
    <property type="molecule type" value="Genomic_DNA"/>
</dbReference>